<dbReference type="InterPro" id="IPR015700">
    <property type="entry name" value="RPC1"/>
</dbReference>
<dbReference type="SMART" id="SM00663">
    <property type="entry name" value="RPOLA_N"/>
    <property type="match status" value="1"/>
</dbReference>
<comment type="catalytic activity">
    <reaction evidence="12 14">
        <text>RNA(n) + a ribonucleoside 5'-triphosphate = RNA(n+1) + diphosphate</text>
        <dbReference type="Rhea" id="RHEA:21248"/>
        <dbReference type="Rhea" id="RHEA-COMP:14527"/>
        <dbReference type="Rhea" id="RHEA-COMP:17342"/>
        <dbReference type="ChEBI" id="CHEBI:33019"/>
        <dbReference type="ChEBI" id="CHEBI:61557"/>
        <dbReference type="ChEBI" id="CHEBI:140395"/>
        <dbReference type="EC" id="2.7.7.6"/>
    </reaction>
</comment>
<dbReference type="NCBIfam" id="NF006336">
    <property type="entry name" value="PRK08566.1"/>
    <property type="match status" value="1"/>
</dbReference>
<evidence type="ECO:0000256" key="10">
    <source>
        <dbReference type="ARBA" id="ARBA00023163"/>
    </source>
</evidence>
<keyword evidence="8" id="KW-0862">Zinc</keyword>
<dbReference type="InterPro" id="IPR042102">
    <property type="entry name" value="RNA_pol_Rpb1_3_sf"/>
</dbReference>
<keyword evidence="17" id="KW-1185">Reference proteome</keyword>
<gene>
    <name evidence="16" type="ORF">AMSG_01039</name>
</gene>
<dbReference type="InterPro" id="IPR007081">
    <property type="entry name" value="RNA_pol_Rpb1_5"/>
</dbReference>
<evidence type="ECO:0000256" key="8">
    <source>
        <dbReference type="ARBA" id="ARBA00022833"/>
    </source>
</evidence>
<dbReference type="STRING" id="461836.A0A0L0DJG1"/>
<dbReference type="Gene3D" id="1.10.274.100">
    <property type="entry name" value="RNA polymerase Rpb1, domain 3"/>
    <property type="match status" value="1"/>
</dbReference>
<dbReference type="PANTHER" id="PTHR48446:SF1">
    <property type="entry name" value="DNA-DIRECTED RNA POLYMERASE SUBUNIT BETA' N-TERMINAL SECTION"/>
    <property type="match status" value="1"/>
</dbReference>
<name>A0A0L0DJG1_THETB</name>
<dbReference type="InterPro" id="IPR035697">
    <property type="entry name" value="RNAP_III_RPC1_N"/>
</dbReference>
<evidence type="ECO:0000256" key="2">
    <source>
        <dbReference type="ARBA" id="ARBA00006460"/>
    </source>
</evidence>
<dbReference type="Pfam" id="PF04998">
    <property type="entry name" value="RNA_pol_Rpb1_5"/>
    <property type="match status" value="1"/>
</dbReference>
<dbReference type="FunFam" id="4.10.860.120:FF:000004">
    <property type="entry name" value="DNA-directed RNA polymerase subunit"/>
    <property type="match status" value="1"/>
</dbReference>
<dbReference type="SUPFAM" id="SSF64484">
    <property type="entry name" value="beta and beta-prime subunits of DNA dependent RNA-polymerase"/>
    <property type="match status" value="1"/>
</dbReference>
<dbReference type="EC" id="2.7.7.6" evidence="14"/>
<dbReference type="Pfam" id="PF04997">
    <property type="entry name" value="RNA_pol_Rpb1_1"/>
    <property type="match status" value="1"/>
</dbReference>
<dbReference type="Gene3D" id="1.10.132.30">
    <property type="match status" value="1"/>
</dbReference>
<evidence type="ECO:0000256" key="3">
    <source>
        <dbReference type="ARBA" id="ARBA00011206"/>
    </source>
</evidence>
<evidence type="ECO:0000256" key="1">
    <source>
        <dbReference type="ARBA" id="ARBA00004123"/>
    </source>
</evidence>
<dbReference type="InterPro" id="IPR038120">
    <property type="entry name" value="Rpb1_funnel_sf"/>
</dbReference>
<dbReference type="GeneID" id="25560811"/>
<dbReference type="OMA" id="AVCPPYN"/>
<dbReference type="CDD" id="cd02583">
    <property type="entry name" value="RNAP_III_RPC1_N"/>
    <property type="match status" value="1"/>
</dbReference>
<dbReference type="InterPro" id="IPR007066">
    <property type="entry name" value="RNA_pol_Rpb1_3"/>
</dbReference>
<comment type="function">
    <text evidence="13">DNA-dependent RNA polymerase catalyzes the transcription of DNA into RNA using the four ribonucleoside triphosphates as substrates. Largest and catalytic core component of RNA polymerase III which synthesizes small RNAs, such as 5S rRNA and tRNAs. Forms the polymerase active center together with the second largest subunit. A single-stranded DNA template strand of the promoter is positioned within the central active site cleft of Pol III. A bridging helix emanates from RPC1 and crosses the cleft near the catalytic site and is thought to promote translocation of Pol III by acting as a ratchet that moves the RNA-DNA hybrid through the active site by switching from straight to bent conformations at each step of nucleotide addition.</text>
</comment>
<dbReference type="Pfam" id="PF05000">
    <property type="entry name" value="RNA_pol_Rpb1_4"/>
    <property type="match status" value="1"/>
</dbReference>
<proteinExistence type="inferred from homology"/>
<dbReference type="Gene3D" id="6.20.50.80">
    <property type="match status" value="1"/>
</dbReference>
<dbReference type="FunFam" id="1.10.274.100:FF:000008">
    <property type="entry name" value="DNA-directed RNA polymerase subunit"/>
    <property type="match status" value="1"/>
</dbReference>
<dbReference type="Gene3D" id="1.10.150.390">
    <property type="match status" value="1"/>
</dbReference>
<dbReference type="eggNOG" id="KOG0261">
    <property type="taxonomic scope" value="Eukaryota"/>
</dbReference>
<keyword evidence="10 14" id="KW-0804">Transcription</keyword>
<dbReference type="EMBL" id="GL349436">
    <property type="protein sequence ID" value="KNC52211.1"/>
    <property type="molecule type" value="Genomic_DNA"/>
</dbReference>
<evidence type="ECO:0000256" key="6">
    <source>
        <dbReference type="ARBA" id="ARBA00022695"/>
    </source>
</evidence>
<keyword evidence="7" id="KW-0479">Metal-binding</keyword>
<comment type="subcellular location">
    <subcellularLocation>
        <location evidence="1">Nucleus</location>
    </subcellularLocation>
</comment>
<dbReference type="Gene3D" id="2.40.40.20">
    <property type="match status" value="1"/>
</dbReference>
<dbReference type="GO" id="GO:0046872">
    <property type="term" value="F:metal ion binding"/>
    <property type="evidence" value="ECO:0007669"/>
    <property type="project" value="UniProtKB-KW"/>
</dbReference>
<keyword evidence="6 14" id="KW-0548">Nucleotidyltransferase</keyword>
<keyword evidence="11" id="KW-0539">Nucleus</keyword>
<dbReference type="GO" id="GO:0003677">
    <property type="term" value="F:DNA binding"/>
    <property type="evidence" value="ECO:0007669"/>
    <property type="project" value="InterPro"/>
</dbReference>
<comment type="similarity">
    <text evidence="2 14">Belongs to the RNA polymerase beta' chain family.</text>
</comment>
<evidence type="ECO:0000256" key="14">
    <source>
        <dbReference type="RuleBase" id="RU004279"/>
    </source>
</evidence>
<organism evidence="16 17">
    <name type="scientific">Thecamonas trahens ATCC 50062</name>
    <dbReference type="NCBI Taxonomy" id="461836"/>
    <lineage>
        <taxon>Eukaryota</taxon>
        <taxon>Apusozoa</taxon>
        <taxon>Apusomonadida</taxon>
        <taxon>Apusomonadidae</taxon>
        <taxon>Thecamonas</taxon>
    </lineage>
</organism>
<dbReference type="GO" id="GO:0000428">
    <property type="term" value="C:DNA-directed RNA polymerase complex"/>
    <property type="evidence" value="ECO:0007669"/>
    <property type="project" value="UniProtKB-KW"/>
</dbReference>
<dbReference type="RefSeq" id="XP_013762214.1">
    <property type="nucleotide sequence ID" value="XM_013906760.1"/>
</dbReference>
<evidence type="ECO:0000256" key="9">
    <source>
        <dbReference type="ARBA" id="ARBA00022842"/>
    </source>
</evidence>
<evidence type="ECO:0000256" key="13">
    <source>
        <dbReference type="ARBA" id="ARBA00058108"/>
    </source>
</evidence>
<dbReference type="InterPro" id="IPR007080">
    <property type="entry name" value="RNA_pol_Rpb1_1"/>
</dbReference>
<dbReference type="Gene3D" id="6.10.250.2940">
    <property type="match status" value="1"/>
</dbReference>
<evidence type="ECO:0000256" key="4">
    <source>
        <dbReference type="ARBA" id="ARBA00022478"/>
    </source>
</evidence>
<dbReference type="FunFam" id="1.10.150.390:FF:000004">
    <property type="entry name" value="DNA-directed RNA polymerase subunit"/>
    <property type="match status" value="1"/>
</dbReference>
<feature type="domain" description="RNA polymerase N-terminal" evidence="15">
    <location>
        <begin position="262"/>
        <end position="569"/>
    </location>
</feature>
<protein>
    <recommendedName>
        <fullName evidence="14">DNA-directed RNA polymerase subunit</fullName>
        <ecNumber evidence="14">2.7.7.6</ecNumber>
    </recommendedName>
</protein>
<dbReference type="FunFam" id="2.40.40.20:FF:000019">
    <property type="entry name" value="DNA-directed RNA polymerase II subunit RPB1"/>
    <property type="match status" value="1"/>
</dbReference>
<dbReference type="FunFam" id="1.10.132.30:FF:000001">
    <property type="entry name" value="DNA-directed RNA polymerase subunit"/>
    <property type="match status" value="1"/>
</dbReference>
<evidence type="ECO:0000256" key="5">
    <source>
        <dbReference type="ARBA" id="ARBA00022679"/>
    </source>
</evidence>
<dbReference type="PANTHER" id="PTHR48446">
    <property type="entry name" value="DNA-DIRECTED RNA POLYMERASE SUBUNIT BETA' N-TERMINAL SECTION"/>
    <property type="match status" value="1"/>
</dbReference>
<evidence type="ECO:0000313" key="17">
    <source>
        <dbReference type="Proteomes" id="UP000054408"/>
    </source>
</evidence>
<dbReference type="InterPro" id="IPR006592">
    <property type="entry name" value="RNA_pol_N"/>
</dbReference>
<evidence type="ECO:0000256" key="11">
    <source>
        <dbReference type="ARBA" id="ARBA00023242"/>
    </source>
</evidence>
<dbReference type="GO" id="GO:0005634">
    <property type="term" value="C:nucleus"/>
    <property type="evidence" value="ECO:0007669"/>
    <property type="project" value="UniProtKB-SubCell"/>
</dbReference>
<dbReference type="Proteomes" id="UP000054408">
    <property type="component" value="Unassembled WGS sequence"/>
</dbReference>
<dbReference type="Pfam" id="PF04983">
    <property type="entry name" value="RNA_pol_Rpb1_3"/>
    <property type="match status" value="1"/>
</dbReference>
<dbReference type="InterPro" id="IPR000722">
    <property type="entry name" value="RNA_pol_asu"/>
</dbReference>
<keyword evidence="5 14" id="KW-0808">Transferase</keyword>
<dbReference type="Gene3D" id="3.30.1490.180">
    <property type="entry name" value="RNA polymerase ii"/>
    <property type="match status" value="1"/>
</dbReference>
<dbReference type="CDD" id="cd02736">
    <property type="entry name" value="RNAP_III_Rpc1_C"/>
    <property type="match status" value="1"/>
</dbReference>
<accession>A0A0L0DJG1</accession>
<dbReference type="InterPro" id="IPR044893">
    <property type="entry name" value="RNA_pol_Rpb1_clamp_domain"/>
</dbReference>
<evidence type="ECO:0000313" key="16">
    <source>
        <dbReference type="EMBL" id="KNC52211.1"/>
    </source>
</evidence>
<dbReference type="Pfam" id="PF00623">
    <property type="entry name" value="RNA_pol_Rpb1_2"/>
    <property type="match status" value="1"/>
</dbReference>
<reference evidence="16 17" key="1">
    <citation type="submission" date="2010-05" db="EMBL/GenBank/DDBJ databases">
        <title>The Genome Sequence of Thecamonas trahens ATCC 50062.</title>
        <authorList>
            <consortium name="The Broad Institute Genome Sequencing Platform"/>
            <person name="Russ C."/>
            <person name="Cuomo C."/>
            <person name="Shea T."/>
            <person name="Young S.K."/>
            <person name="Zeng Q."/>
            <person name="Koehrsen M."/>
            <person name="Haas B."/>
            <person name="Borodovsky M."/>
            <person name="Guigo R."/>
            <person name="Alvarado L."/>
            <person name="Berlin A."/>
            <person name="Bochicchio J."/>
            <person name="Borenstein D."/>
            <person name="Chapman S."/>
            <person name="Chen Z."/>
            <person name="Freedman E."/>
            <person name="Gellesch M."/>
            <person name="Goldberg J."/>
            <person name="Griggs A."/>
            <person name="Gujja S."/>
            <person name="Heilman E."/>
            <person name="Heiman D."/>
            <person name="Hepburn T."/>
            <person name="Howarth C."/>
            <person name="Jen D."/>
            <person name="Larson L."/>
            <person name="Mehta T."/>
            <person name="Park D."/>
            <person name="Pearson M."/>
            <person name="Roberts A."/>
            <person name="Saif S."/>
            <person name="Shenoy N."/>
            <person name="Sisk P."/>
            <person name="Stolte C."/>
            <person name="Sykes S."/>
            <person name="Thomson T."/>
            <person name="Walk T."/>
            <person name="White J."/>
            <person name="Yandava C."/>
            <person name="Burger G."/>
            <person name="Gray M.W."/>
            <person name="Holland P.W.H."/>
            <person name="King N."/>
            <person name="Lang F.B.F."/>
            <person name="Roger A.J."/>
            <person name="Ruiz-Trillo I."/>
            <person name="Lander E."/>
            <person name="Nusbaum C."/>
        </authorList>
    </citation>
    <scope>NUCLEOTIDE SEQUENCE [LARGE SCALE GENOMIC DNA]</scope>
    <source>
        <strain evidence="16 17">ATCC 50062</strain>
    </source>
</reference>
<dbReference type="GO" id="GO:0006351">
    <property type="term" value="P:DNA-templated transcription"/>
    <property type="evidence" value="ECO:0007669"/>
    <property type="project" value="InterPro"/>
</dbReference>
<dbReference type="InterPro" id="IPR007083">
    <property type="entry name" value="RNA_pol_Rpb1_4"/>
</dbReference>
<dbReference type="GO" id="GO:0003899">
    <property type="term" value="F:DNA-directed RNA polymerase activity"/>
    <property type="evidence" value="ECO:0007669"/>
    <property type="project" value="UniProtKB-EC"/>
</dbReference>
<evidence type="ECO:0000256" key="12">
    <source>
        <dbReference type="ARBA" id="ARBA00048552"/>
    </source>
</evidence>
<dbReference type="Gene3D" id="4.10.860.120">
    <property type="entry name" value="RNA polymerase II, clamp domain"/>
    <property type="match status" value="1"/>
</dbReference>
<dbReference type="OrthoDB" id="270392at2759"/>
<evidence type="ECO:0000256" key="7">
    <source>
        <dbReference type="ARBA" id="ARBA00022723"/>
    </source>
</evidence>
<keyword evidence="4 14" id="KW-0240">DNA-directed RNA polymerase</keyword>
<keyword evidence="9" id="KW-0460">Magnesium</keyword>
<dbReference type="InterPro" id="IPR035698">
    <property type="entry name" value="RNAP_III_Rpc1_C"/>
</dbReference>
<sequence>MSSQWHELCNVWPLDPTKGAKRQLRESDKPMKVSHLQFGMLKPHEMQRVAHLQVVNRELYQQPSRVPQPFGPLDLRLGASSKVTLCETCGRKLADCVGHFGVVDLELPVFHIGYFKTVMTLLQCICKVCARTLIYEAEAAQYLARMRAYEGKPLQQRQLQKLVIEKCKRMTRCAHCDAVVGSVKKAGALKIVHERFRSKRDDGTEELYASLEAALAANKELEPLLSKVQDTITPAVALSLLQRLSTEDCEMLSMRPLVGRPEEMILTKLLVPPVCIRPSVTAAMTSGSNEDDLTIKIGDIVHINTIIKDSLSKGSSVSNVQGLWDFMQLQVASYINSELPGVPASVRQSMKSRKYTGLCQRMKGKTGRFRGNLSGKRVDFSSRTVISPDPNMSINEVVMPALLAKVLTYPQTVCAANRAQLQEAVRAGPDGFNGANFIVERSGAKKYLKYTNRHKVALSLRDGDVVERHVRNGDVVLFNRQPSLHKVSIMSHRVRVMPWRTFRFNVCVCSPYNADFDGDEMNLHVPQTEESRAEASVLMGVENNLVTPRSGEPLIAAIQDFITCTYLVTHKDMFLDKAQFCQACTYFADAAERIVLPPPAILKPVELWTGKQVFSVLLNPAANYSGTGDPNREVTVNLSTKNKSYSKAGAEMCPSDGWTLFYNSQLLAGVVDKAIVGSGSKASLFYVIERDNSPAQAARAMQRLAKFSARWLASYGFSIGISDVTPSASLVKRKAAKIADAYAAVDELIAQFGRGELVLQAGCSAEQTLENKITKVLSDVRGECGDICLAELKPTNAPLIMTMCGSKGSNINISQMVACVGQQTVSGSRIPNGFLYRTLPMFEKNSRIPAAKGFCANSFYSGLNPTEFFFHTMGGREGLVDTAVKTADTGYMQRRLMKALEDLSVQYDGTVRNSVGSVIQFRYGDDCLDPSLMEGDSKPVNFERTFSSARVEAAVRSRAAAEAWLLPRQMLDRLSAFFAAPDMTRLGAGGSVPRAELVSEKFLEDLRAFMIEKVDELAETRARFGLDPHTAAEPGSALAGVEHAVGEAASVMPSQLDAFLTTAFFKYRRAEIEPGSAVGALGAQSIGEPGTQMTLKTFHFAGVASMNITLGVPRIREIINASKNISTPIIKAPLLNPDEERAARIVKGRVEKTTLGEIASEITAVYARSQVYMLIRLDDDRIRRLQLDVSVESVAAAILAVSKLKLTPDSLAVDRTSIRITPAQREKESLSAAVQTLKNKLSGIVVCGIPSVDRAIISKDAGKHMLMVDGIDLQAVMGIKGIDAYSTTSNHIIEVERTLGIEAARQTIMNEIDFTMSSHGMSVDQRHLMLLADLMSFRGEILGITRFGIGKMKNSTLMLASFEKTMDILFDAAVRHRVDAINGVSECIIMGVPVSIGSGAMKVHYNYDAAAKELGTAGRKLIRPSLALAAH</sequence>
<evidence type="ECO:0000259" key="15">
    <source>
        <dbReference type="SMART" id="SM00663"/>
    </source>
</evidence>
<comment type="subunit">
    <text evidence="3">Component of the RNA polymerase III (Pol III) complex consisting of 17 subunits.</text>
</comment>